<feature type="transmembrane region" description="Helical" evidence="15">
    <location>
        <begin position="81"/>
        <end position="100"/>
    </location>
</feature>
<keyword evidence="5" id="KW-0808">Transferase</keyword>
<dbReference type="Proteomes" id="UP000824007">
    <property type="component" value="Unassembled WGS sequence"/>
</dbReference>
<dbReference type="SUPFAM" id="SSF55874">
    <property type="entry name" value="ATPase domain of HSP90 chaperone/DNA topoisomerase II/histidine kinase"/>
    <property type="match status" value="1"/>
</dbReference>
<dbReference type="Gene3D" id="3.30.565.10">
    <property type="entry name" value="Histidine kinase-like ATPase, C-terminal domain"/>
    <property type="match status" value="1"/>
</dbReference>
<dbReference type="GO" id="GO:0000155">
    <property type="term" value="F:phosphorelay sensor kinase activity"/>
    <property type="evidence" value="ECO:0007669"/>
    <property type="project" value="InterPro"/>
</dbReference>
<dbReference type="InterPro" id="IPR003661">
    <property type="entry name" value="HisK_dim/P_dom"/>
</dbReference>
<evidence type="ECO:0000256" key="6">
    <source>
        <dbReference type="ARBA" id="ARBA00022692"/>
    </source>
</evidence>
<comment type="caution">
    <text evidence="17">The sequence shown here is derived from an EMBL/GenBank/DDBJ whole genome shotgun (WGS) entry which is preliminary data.</text>
</comment>
<dbReference type="PANTHER" id="PTHR45569:SF1">
    <property type="entry name" value="SENSOR PROTEIN KDPD"/>
    <property type="match status" value="1"/>
</dbReference>
<evidence type="ECO:0000256" key="2">
    <source>
        <dbReference type="ARBA" id="ARBA00004141"/>
    </source>
</evidence>
<keyword evidence="7" id="KW-0547">Nucleotide-binding</keyword>
<dbReference type="PRINTS" id="PR00344">
    <property type="entry name" value="BCTRLSENSOR"/>
</dbReference>
<evidence type="ECO:0000256" key="4">
    <source>
        <dbReference type="ARBA" id="ARBA00022553"/>
    </source>
</evidence>
<dbReference type="SMART" id="SM00387">
    <property type="entry name" value="HATPase_c"/>
    <property type="match status" value="1"/>
</dbReference>
<comment type="subcellular location">
    <subcellularLocation>
        <location evidence="2">Membrane</location>
        <topology evidence="2">Multi-pass membrane protein</topology>
    </subcellularLocation>
</comment>
<keyword evidence="6 15" id="KW-0812">Transmembrane</keyword>
<evidence type="ECO:0000259" key="16">
    <source>
        <dbReference type="PROSITE" id="PS50109"/>
    </source>
</evidence>
<feature type="region of interest" description="Disordered" evidence="14">
    <location>
        <begin position="380"/>
        <end position="403"/>
    </location>
</feature>
<dbReference type="Pfam" id="PF13493">
    <property type="entry name" value="DUF4118"/>
    <property type="match status" value="1"/>
</dbReference>
<dbReference type="InterPro" id="IPR005467">
    <property type="entry name" value="His_kinase_dom"/>
</dbReference>
<dbReference type="PROSITE" id="PS50109">
    <property type="entry name" value="HIS_KIN"/>
    <property type="match status" value="1"/>
</dbReference>
<keyword evidence="8" id="KW-0418">Kinase</keyword>
<protein>
    <recommendedName>
        <fullName evidence="3">histidine kinase</fullName>
        <ecNumber evidence="3">2.7.13.3</ecNumber>
    </recommendedName>
</protein>
<proteinExistence type="predicted"/>
<comment type="catalytic activity">
    <reaction evidence="1">
        <text>ATP + protein L-histidine = ADP + protein N-phospho-L-histidine.</text>
        <dbReference type="EC" id="2.7.13.3"/>
    </reaction>
</comment>
<dbReference type="Pfam" id="PF02518">
    <property type="entry name" value="HATPase_c"/>
    <property type="match status" value="1"/>
</dbReference>
<dbReference type="Gene3D" id="1.10.287.130">
    <property type="match status" value="1"/>
</dbReference>
<dbReference type="SMART" id="SM00388">
    <property type="entry name" value="HisKA"/>
    <property type="match status" value="1"/>
</dbReference>
<dbReference type="InterPro" id="IPR025201">
    <property type="entry name" value="KdpD_TM"/>
</dbReference>
<feature type="coiled-coil region" evidence="13">
    <location>
        <begin position="134"/>
        <end position="161"/>
    </location>
</feature>
<organism evidence="17 18">
    <name type="scientific">Candidatus Eisenbergiella pullistercoris</name>
    <dbReference type="NCBI Taxonomy" id="2838555"/>
    <lineage>
        <taxon>Bacteria</taxon>
        <taxon>Bacillati</taxon>
        <taxon>Bacillota</taxon>
        <taxon>Clostridia</taxon>
        <taxon>Lachnospirales</taxon>
        <taxon>Lachnospiraceae</taxon>
        <taxon>Eisenbergiella</taxon>
    </lineage>
</organism>
<dbReference type="Pfam" id="PF00512">
    <property type="entry name" value="HisKA"/>
    <property type="match status" value="1"/>
</dbReference>
<feature type="transmembrane region" description="Helical" evidence="15">
    <location>
        <begin position="112"/>
        <end position="131"/>
    </location>
</feature>
<evidence type="ECO:0000256" key="1">
    <source>
        <dbReference type="ARBA" id="ARBA00000085"/>
    </source>
</evidence>
<evidence type="ECO:0000256" key="5">
    <source>
        <dbReference type="ARBA" id="ARBA00022679"/>
    </source>
</evidence>
<keyword evidence="4" id="KW-0597">Phosphoprotein</keyword>
<feature type="transmembrane region" description="Helical" evidence="15">
    <location>
        <begin position="31"/>
        <end position="52"/>
    </location>
</feature>
<dbReference type="InterPro" id="IPR004358">
    <property type="entry name" value="Sig_transdc_His_kin-like_C"/>
</dbReference>
<sequence>MRFLSENAKKKAARPAGTGLRIRKYLSGCRITWKDVGITLGILFVATIAAFIYDRLTAQTMNVIMFYTLAILLVSRLTQGYVPGIASAFLSVFAVNYLFTYPYWKLNFMLDGYPVTFVCMMVISVLTSMAASHMKKQARELAEREKLLAEAEKEKMRANLLRAVSHDLRTPLTGIIGASSSYLENEDRLTGEEKREMVRHIGEDADWLLNMVENLLTVTRISEGRASVNKSMEPVEEVMSEAVFRLKKRLPDANIRVILPEEFIMIPMDATLIEQVLINLLENAVYHAKSSEPVECSVQAGREGVTFFVTDHGVGIPEDKLKHIFDGSGHTENSVADGHKGMGIGLSICKTIVTAHGGTIGAGNHGHGARFYFTLPGEETQQEEGRQNGESQNSLHLFSRGKA</sequence>
<dbReference type="GO" id="GO:0005524">
    <property type="term" value="F:ATP binding"/>
    <property type="evidence" value="ECO:0007669"/>
    <property type="project" value="UniProtKB-KW"/>
</dbReference>
<dbReference type="SUPFAM" id="SSF47384">
    <property type="entry name" value="Homodimeric domain of signal transducing histidine kinase"/>
    <property type="match status" value="1"/>
</dbReference>
<dbReference type="CDD" id="cd00075">
    <property type="entry name" value="HATPase"/>
    <property type="match status" value="1"/>
</dbReference>
<accession>A0A9D1YPG6</accession>
<evidence type="ECO:0000256" key="10">
    <source>
        <dbReference type="ARBA" id="ARBA00022989"/>
    </source>
</evidence>
<dbReference type="EC" id="2.7.13.3" evidence="3"/>
<keyword evidence="9" id="KW-0067">ATP-binding</keyword>
<evidence type="ECO:0000313" key="18">
    <source>
        <dbReference type="Proteomes" id="UP000824007"/>
    </source>
</evidence>
<keyword evidence="12 15" id="KW-0472">Membrane</keyword>
<dbReference type="AlphaFoldDB" id="A0A9D1YPG6"/>
<dbReference type="PANTHER" id="PTHR45569">
    <property type="entry name" value="SENSOR PROTEIN KDPD"/>
    <property type="match status" value="1"/>
</dbReference>
<dbReference type="GO" id="GO:0005886">
    <property type="term" value="C:plasma membrane"/>
    <property type="evidence" value="ECO:0007669"/>
    <property type="project" value="TreeGrafter"/>
</dbReference>
<evidence type="ECO:0000256" key="14">
    <source>
        <dbReference type="SAM" id="MobiDB-lite"/>
    </source>
</evidence>
<dbReference type="Gene3D" id="1.20.120.620">
    <property type="entry name" value="Backbone structure of the membrane domain of e. Coli histidine kinase receptor kdpd"/>
    <property type="match status" value="1"/>
</dbReference>
<reference evidence="17" key="2">
    <citation type="submission" date="2021-04" db="EMBL/GenBank/DDBJ databases">
        <authorList>
            <person name="Gilroy R."/>
        </authorList>
    </citation>
    <scope>NUCLEOTIDE SEQUENCE</scope>
    <source>
        <strain evidence="17">ChiSxjej3B15-24422</strain>
    </source>
</reference>
<dbReference type="InterPro" id="IPR036890">
    <property type="entry name" value="HATPase_C_sf"/>
</dbReference>
<dbReference type="InterPro" id="IPR052023">
    <property type="entry name" value="Histidine_kinase_KdpD"/>
</dbReference>
<evidence type="ECO:0000256" key="15">
    <source>
        <dbReference type="SAM" id="Phobius"/>
    </source>
</evidence>
<dbReference type="InterPro" id="IPR038318">
    <property type="entry name" value="KdpD_sf"/>
</dbReference>
<dbReference type="CDD" id="cd00082">
    <property type="entry name" value="HisKA"/>
    <property type="match status" value="1"/>
</dbReference>
<feature type="domain" description="Histidine kinase" evidence="16">
    <location>
        <begin position="163"/>
        <end position="379"/>
    </location>
</feature>
<evidence type="ECO:0000256" key="12">
    <source>
        <dbReference type="ARBA" id="ARBA00023136"/>
    </source>
</evidence>
<evidence type="ECO:0000256" key="9">
    <source>
        <dbReference type="ARBA" id="ARBA00022840"/>
    </source>
</evidence>
<gene>
    <name evidence="17" type="ORF">H9831_05520</name>
</gene>
<evidence type="ECO:0000256" key="11">
    <source>
        <dbReference type="ARBA" id="ARBA00023012"/>
    </source>
</evidence>
<dbReference type="InterPro" id="IPR036097">
    <property type="entry name" value="HisK_dim/P_sf"/>
</dbReference>
<feature type="transmembrane region" description="Helical" evidence="15">
    <location>
        <begin position="58"/>
        <end position="74"/>
    </location>
</feature>
<keyword evidence="10 15" id="KW-1133">Transmembrane helix</keyword>
<evidence type="ECO:0000256" key="13">
    <source>
        <dbReference type="SAM" id="Coils"/>
    </source>
</evidence>
<name>A0A9D1YPG6_9FIRM</name>
<keyword evidence="11" id="KW-0902">Two-component regulatory system</keyword>
<dbReference type="InterPro" id="IPR003594">
    <property type="entry name" value="HATPase_dom"/>
</dbReference>
<keyword evidence="13" id="KW-0175">Coiled coil</keyword>
<evidence type="ECO:0000256" key="7">
    <source>
        <dbReference type="ARBA" id="ARBA00022741"/>
    </source>
</evidence>
<evidence type="ECO:0000256" key="8">
    <source>
        <dbReference type="ARBA" id="ARBA00022777"/>
    </source>
</evidence>
<dbReference type="EMBL" id="DXDD01000072">
    <property type="protein sequence ID" value="HIY60124.1"/>
    <property type="molecule type" value="Genomic_DNA"/>
</dbReference>
<evidence type="ECO:0000256" key="3">
    <source>
        <dbReference type="ARBA" id="ARBA00012438"/>
    </source>
</evidence>
<evidence type="ECO:0000313" key="17">
    <source>
        <dbReference type="EMBL" id="HIY60124.1"/>
    </source>
</evidence>
<reference evidence="17" key="1">
    <citation type="journal article" date="2021" name="PeerJ">
        <title>Extensive microbial diversity within the chicken gut microbiome revealed by metagenomics and culture.</title>
        <authorList>
            <person name="Gilroy R."/>
            <person name="Ravi A."/>
            <person name="Getino M."/>
            <person name="Pursley I."/>
            <person name="Horton D.L."/>
            <person name="Alikhan N.F."/>
            <person name="Baker D."/>
            <person name="Gharbi K."/>
            <person name="Hall N."/>
            <person name="Watson M."/>
            <person name="Adriaenssens E.M."/>
            <person name="Foster-Nyarko E."/>
            <person name="Jarju S."/>
            <person name="Secka A."/>
            <person name="Antonio M."/>
            <person name="Oren A."/>
            <person name="Chaudhuri R.R."/>
            <person name="La Ragione R."/>
            <person name="Hildebrand F."/>
            <person name="Pallen M.J."/>
        </authorList>
    </citation>
    <scope>NUCLEOTIDE SEQUENCE</scope>
    <source>
        <strain evidence="17">ChiSxjej3B15-24422</strain>
    </source>
</reference>